<dbReference type="RefSeq" id="WP_262595303.1">
    <property type="nucleotide sequence ID" value="NZ_CP103300.1"/>
</dbReference>
<organism evidence="1 2">
    <name type="scientific">Endozoicomonas euniceicola</name>
    <dbReference type="NCBI Taxonomy" id="1234143"/>
    <lineage>
        <taxon>Bacteria</taxon>
        <taxon>Pseudomonadati</taxon>
        <taxon>Pseudomonadota</taxon>
        <taxon>Gammaproteobacteria</taxon>
        <taxon>Oceanospirillales</taxon>
        <taxon>Endozoicomonadaceae</taxon>
        <taxon>Endozoicomonas</taxon>
    </lineage>
</organism>
<keyword evidence="2" id="KW-1185">Reference proteome</keyword>
<dbReference type="EMBL" id="CP103300">
    <property type="protein sequence ID" value="UYM13886.1"/>
    <property type="molecule type" value="Genomic_DNA"/>
</dbReference>
<protein>
    <submittedName>
        <fullName evidence="1">Uncharacterized protein</fullName>
    </submittedName>
</protein>
<sequence>MGTATKKMDTLKKIFTLCKGDILVRHGKDQDITKALNFHIAVVAQPALTQNRIPAIFDMVRSLGFSKRLLPCDLTVEKEFTDVWSVFRLNDEMIPAKAASIGHIWVCMNESAKYVHSVGRTSARGTYSVSSTVSSFFGDACFGAKALSYAEYLCANCTEQPPAELQSGHSGWFSGTICTYLPIALYQTACRSTALIHNYMAIDARRALPKDLVNYLNGNPNWAIVDQF</sequence>
<evidence type="ECO:0000313" key="2">
    <source>
        <dbReference type="Proteomes" id="UP001163255"/>
    </source>
</evidence>
<evidence type="ECO:0000313" key="1">
    <source>
        <dbReference type="EMBL" id="UYM13886.1"/>
    </source>
</evidence>
<accession>A0ABY6GP06</accession>
<name>A0ABY6GP06_9GAMM</name>
<reference evidence="1" key="1">
    <citation type="submission" date="2022-10" db="EMBL/GenBank/DDBJ databases">
        <title>Completed Genome Sequence of two octocoral isolated bacterium, Endozoicomonas euniceicola EF212T and Endozoicomonas gorgoniicola PS125T.</title>
        <authorList>
            <person name="Chiou Y.-J."/>
            <person name="Chen Y.-H."/>
        </authorList>
    </citation>
    <scope>NUCLEOTIDE SEQUENCE</scope>
    <source>
        <strain evidence="1">EF212</strain>
    </source>
</reference>
<dbReference type="Proteomes" id="UP001163255">
    <property type="component" value="Chromosome"/>
</dbReference>
<gene>
    <name evidence="1" type="ORF">NX720_13250</name>
</gene>
<proteinExistence type="predicted"/>